<name>A0A1F5EWE9_9BACT</name>
<reference evidence="10 11" key="1">
    <citation type="journal article" date="2016" name="Nat. Commun.">
        <title>Thousands of microbial genomes shed light on interconnected biogeochemical processes in an aquifer system.</title>
        <authorList>
            <person name="Anantharaman K."/>
            <person name="Brown C.T."/>
            <person name="Hug L.A."/>
            <person name="Sharon I."/>
            <person name="Castelle C.J."/>
            <person name="Probst A.J."/>
            <person name="Thomas B.C."/>
            <person name="Singh A."/>
            <person name="Wilkins M.J."/>
            <person name="Karaoz U."/>
            <person name="Brodie E.L."/>
            <person name="Williams K.H."/>
            <person name="Hubbard S.S."/>
            <person name="Banfield J.F."/>
        </authorList>
    </citation>
    <scope>NUCLEOTIDE SEQUENCE [LARGE SCALE GENOMIC DNA]</scope>
</reference>
<keyword evidence="6 8" id="KW-1133">Transmembrane helix</keyword>
<evidence type="ECO:0000256" key="3">
    <source>
        <dbReference type="ARBA" id="ARBA00022448"/>
    </source>
</evidence>
<dbReference type="PANTHER" id="PTHR41394:SF5">
    <property type="entry name" value="SLC41A_MGTE INTEGRAL MEMBRANE DOMAIN-CONTAINING PROTEIN"/>
    <property type="match status" value="1"/>
</dbReference>
<dbReference type="SUPFAM" id="SSF161093">
    <property type="entry name" value="MgtE membrane domain-like"/>
    <property type="match status" value="1"/>
</dbReference>
<evidence type="ECO:0000256" key="6">
    <source>
        <dbReference type="ARBA" id="ARBA00022989"/>
    </source>
</evidence>
<evidence type="ECO:0000256" key="8">
    <source>
        <dbReference type="SAM" id="Phobius"/>
    </source>
</evidence>
<feature type="domain" description="SLC41A/MgtE integral membrane" evidence="9">
    <location>
        <begin position="59"/>
        <end position="175"/>
    </location>
</feature>
<dbReference type="EMBL" id="MFAG01000027">
    <property type="protein sequence ID" value="OGD71606.1"/>
    <property type="molecule type" value="Genomic_DNA"/>
</dbReference>
<feature type="transmembrane region" description="Helical" evidence="8">
    <location>
        <begin position="96"/>
        <end position="117"/>
    </location>
</feature>
<proteinExistence type="inferred from homology"/>
<keyword evidence="4 8" id="KW-0812">Transmembrane</keyword>
<dbReference type="AlphaFoldDB" id="A0A1F5EWE9"/>
<protein>
    <recommendedName>
        <fullName evidence="9">SLC41A/MgtE integral membrane domain-containing protein</fullName>
    </recommendedName>
</protein>
<evidence type="ECO:0000256" key="1">
    <source>
        <dbReference type="ARBA" id="ARBA00004141"/>
    </source>
</evidence>
<keyword evidence="7 8" id="KW-0472">Membrane</keyword>
<evidence type="ECO:0000256" key="4">
    <source>
        <dbReference type="ARBA" id="ARBA00022692"/>
    </source>
</evidence>
<dbReference type="PANTHER" id="PTHR41394">
    <property type="entry name" value="MAGNESIUM TRANSPORTER MGTE"/>
    <property type="match status" value="1"/>
</dbReference>
<feature type="transmembrane region" description="Helical" evidence="8">
    <location>
        <begin position="156"/>
        <end position="183"/>
    </location>
</feature>
<accession>A0A1F5EWE9</accession>
<dbReference type="STRING" id="1817722.A2703_03840"/>
<feature type="transmembrane region" description="Helical" evidence="8">
    <location>
        <begin position="56"/>
        <end position="76"/>
    </location>
</feature>
<dbReference type="InterPro" id="IPR036739">
    <property type="entry name" value="SLC41_membr_dom_sf"/>
</dbReference>
<keyword evidence="5" id="KW-0460">Magnesium</keyword>
<feature type="transmembrane region" description="Helical" evidence="8">
    <location>
        <begin position="21"/>
        <end position="44"/>
    </location>
</feature>
<keyword evidence="3" id="KW-0813">Transport</keyword>
<comment type="similarity">
    <text evidence="2">Belongs to the SLC41A transporter family.</text>
</comment>
<gene>
    <name evidence="10" type="ORF">A2703_03840</name>
</gene>
<dbReference type="Pfam" id="PF01769">
    <property type="entry name" value="MgtE"/>
    <property type="match status" value="1"/>
</dbReference>
<dbReference type="GO" id="GO:0016020">
    <property type="term" value="C:membrane"/>
    <property type="evidence" value="ECO:0007669"/>
    <property type="project" value="UniProtKB-SubCell"/>
</dbReference>
<evidence type="ECO:0000256" key="5">
    <source>
        <dbReference type="ARBA" id="ARBA00022842"/>
    </source>
</evidence>
<dbReference type="Proteomes" id="UP000177979">
    <property type="component" value="Unassembled WGS sequence"/>
</dbReference>
<dbReference type="GO" id="GO:0008324">
    <property type="term" value="F:monoatomic cation transmembrane transporter activity"/>
    <property type="evidence" value="ECO:0007669"/>
    <property type="project" value="InterPro"/>
</dbReference>
<evidence type="ECO:0000259" key="9">
    <source>
        <dbReference type="Pfam" id="PF01769"/>
    </source>
</evidence>
<feature type="transmembrane region" description="Helical" evidence="8">
    <location>
        <begin position="123"/>
        <end position="144"/>
    </location>
</feature>
<dbReference type="InterPro" id="IPR006667">
    <property type="entry name" value="SLC41_membr_dom"/>
</dbReference>
<dbReference type="Gene3D" id="1.10.357.20">
    <property type="entry name" value="SLC41 divalent cation transporters, integral membrane domain"/>
    <property type="match status" value="1"/>
</dbReference>
<evidence type="ECO:0000256" key="7">
    <source>
        <dbReference type="ARBA" id="ARBA00023136"/>
    </source>
</evidence>
<comment type="subcellular location">
    <subcellularLocation>
        <location evidence="1">Membrane</location>
        <topology evidence="1">Multi-pass membrane protein</topology>
    </subcellularLocation>
</comment>
<evidence type="ECO:0000256" key="2">
    <source>
        <dbReference type="ARBA" id="ARBA00009749"/>
    </source>
</evidence>
<evidence type="ECO:0000313" key="10">
    <source>
        <dbReference type="EMBL" id="OGD71606.1"/>
    </source>
</evidence>
<sequence length="184" mass="19539">MSKQRVSFADDDKYSIRALALMRMPALLVGLLLGFVLSFMTSVFEELLTTNVQTVFFLPFIVYMADAVGTQSQTIYVRDLGRGKAKFLTYLLKETALGIILGSVFGVISFVVVSLWLGSAELAIAVAIAVLAAIGTAPVVAIIVTEVLELEHKDPALGAGPIATVIQDAISVLVFGAVASAFLL</sequence>
<organism evidence="10 11">
    <name type="scientific">Candidatus Collierbacteria bacterium RIFCSPHIGHO2_01_FULL_50_25</name>
    <dbReference type="NCBI Taxonomy" id="1817722"/>
    <lineage>
        <taxon>Bacteria</taxon>
        <taxon>Candidatus Collieribacteriota</taxon>
    </lineage>
</organism>
<evidence type="ECO:0000313" key="11">
    <source>
        <dbReference type="Proteomes" id="UP000177979"/>
    </source>
</evidence>
<comment type="caution">
    <text evidence="10">The sequence shown here is derived from an EMBL/GenBank/DDBJ whole genome shotgun (WGS) entry which is preliminary data.</text>
</comment>